<dbReference type="SUPFAM" id="SSF81301">
    <property type="entry name" value="Nucleotidyltransferase"/>
    <property type="match status" value="1"/>
</dbReference>
<protein>
    <submittedName>
        <fullName evidence="3">Trna nucleotidyltransferase</fullName>
        <ecNumber evidence="3">2.7.7.72</ecNumber>
    </submittedName>
</protein>
<gene>
    <name evidence="3" type="ORF">ASZ90_001998</name>
</gene>
<keyword evidence="3" id="KW-0808">Transferase</keyword>
<proteinExistence type="predicted"/>
<comment type="caution">
    <text evidence="3">The sequence shown here is derived from an EMBL/GenBank/DDBJ whole genome shotgun (WGS) entry which is preliminary data.</text>
</comment>
<dbReference type="InterPro" id="IPR006674">
    <property type="entry name" value="HD_domain"/>
</dbReference>
<dbReference type="Pfam" id="PF01966">
    <property type="entry name" value="HD"/>
    <property type="match status" value="1"/>
</dbReference>
<dbReference type="EC" id="2.7.7.72" evidence="3"/>
<dbReference type="CDD" id="cd00077">
    <property type="entry name" value="HDc"/>
    <property type="match status" value="1"/>
</dbReference>
<keyword evidence="1" id="KW-0547">Nucleotide-binding</keyword>
<dbReference type="PROSITE" id="PS51831">
    <property type="entry name" value="HD"/>
    <property type="match status" value="1"/>
</dbReference>
<dbReference type="InterPro" id="IPR043519">
    <property type="entry name" value="NT_sf"/>
</dbReference>
<dbReference type="GO" id="GO:0000166">
    <property type="term" value="F:nucleotide binding"/>
    <property type="evidence" value="ECO:0007669"/>
    <property type="project" value="UniProtKB-KW"/>
</dbReference>
<reference evidence="3" key="1">
    <citation type="journal article" date="2015" name="Proc. Natl. Acad. Sci. U.S.A.">
        <title>Networks of energetic and metabolic interactions define dynamics in microbial communities.</title>
        <authorList>
            <person name="Embree M."/>
            <person name="Liu J.K."/>
            <person name="Al-Bassam M.M."/>
            <person name="Zengler K."/>
        </authorList>
    </citation>
    <scope>NUCLEOTIDE SEQUENCE</scope>
</reference>
<evidence type="ECO:0000259" key="2">
    <source>
        <dbReference type="PROSITE" id="PS51831"/>
    </source>
</evidence>
<dbReference type="AlphaFoldDB" id="A0A0W8G515"/>
<sequence length="413" mass="44985">MSQNADHHGENTLPARRPGWTSGASWFTKRMEAAIVDIHLVGGAVRDLILGRTVTDRDYLVLGAEPDEFVRRHPTARQVGKAFPVFLLGGSQYAWPRGGSLASDLAARDLTINAVALGVTPGVAGRVTAHPLAFADLGHRILRPCSPASLADDPARVFRAARFAAQLPDFSPHPGLLTLMAEAARMREFSGISPERVGGEVIKALAAPRPGRFLALLSTAQSLDPWFRELRQADAIPAGPKPWHDKSVLGHTIQIMDRLAGNPLAVWMALCHDLGKTTTPRETWPRHIGHDARGKEMALELGNRLRLPAKFVRAGCLTCELHMKAGRYTAMRPGSRVDLLDRLWREGLVEAMFSLAEADHQDRAGTLLVAARRDLEAMLAVHLPEFQQNQGAASGEHLRLMRCRALAGLPGPS</sequence>
<dbReference type="Gene3D" id="1.10.3090.10">
    <property type="entry name" value="cca-adding enzyme, domain 2"/>
    <property type="match status" value="1"/>
</dbReference>
<name>A0A0W8G515_9ZZZZ</name>
<dbReference type="EMBL" id="LNQE01000256">
    <property type="protein sequence ID" value="KUG28153.1"/>
    <property type="molecule type" value="Genomic_DNA"/>
</dbReference>
<accession>A0A0W8G515</accession>
<evidence type="ECO:0000256" key="1">
    <source>
        <dbReference type="ARBA" id="ARBA00022741"/>
    </source>
</evidence>
<dbReference type="SUPFAM" id="SSF81891">
    <property type="entry name" value="Poly A polymerase C-terminal region-like"/>
    <property type="match status" value="1"/>
</dbReference>
<dbReference type="PANTHER" id="PTHR47545:SF1">
    <property type="entry name" value="MULTIFUNCTIONAL CCA PROTEIN"/>
    <property type="match status" value="1"/>
</dbReference>
<dbReference type="InterPro" id="IPR050124">
    <property type="entry name" value="tRNA_CCA-adding_enzyme"/>
</dbReference>
<organism evidence="3">
    <name type="scientific">hydrocarbon metagenome</name>
    <dbReference type="NCBI Taxonomy" id="938273"/>
    <lineage>
        <taxon>unclassified sequences</taxon>
        <taxon>metagenomes</taxon>
        <taxon>ecological metagenomes</taxon>
    </lineage>
</organism>
<dbReference type="Gene3D" id="3.30.460.10">
    <property type="entry name" value="Beta Polymerase, domain 2"/>
    <property type="match status" value="1"/>
</dbReference>
<dbReference type="PANTHER" id="PTHR47545">
    <property type="entry name" value="MULTIFUNCTIONAL CCA PROTEIN"/>
    <property type="match status" value="1"/>
</dbReference>
<feature type="domain" description="HD" evidence="2">
    <location>
        <begin position="241"/>
        <end position="378"/>
    </location>
</feature>
<dbReference type="GO" id="GO:0004810">
    <property type="term" value="F:CCA tRNA nucleotidyltransferase activity"/>
    <property type="evidence" value="ECO:0007669"/>
    <property type="project" value="UniProtKB-EC"/>
</dbReference>
<keyword evidence="3" id="KW-0548">Nucleotidyltransferase</keyword>
<evidence type="ECO:0000313" key="3">
    <source>
        <dbReference type="EMBL" id="KUG28153.1"/>
    </source>
</evidence>
<dbReference type="InterPro" id="IPR003607">
    <property type="entry name" value="HD/PDEase_dom"/>
</dbReference>